<proteinExistence type="predicted"/>
<dbReference type="PANTHER" id="PTHR19290">
    <property type="entry name" value="BASIC HELIX-LOOP-HELIX PROTEIN NEUROGENIN-RELATED"/>
    <property type="match status" value="1"/>
</dbReference>
<sequence>MSSLASNTESEFSDEELDSSPLGHDEDSSGGEETSKKSSADRDSTSSSSQSQGASKAAGKKRSRPVRSKARRVAANVRERKRILDYNQAFNTLRLALNHDLSGKRLSKIATLRRAINRISALSIFLRNHPPPTAERACSHAECLHGPQEDHGMLVPGKERDYQPEKYLMHQQPELQTPQSHKPYSHMMPSEPPQLYPDLPLHPGSACPPSPHYAQYPPEPQLCVGHGLYSHPREETFSNNTQTNSAQFYGVGPGYQYGVKATCHQNHMDNFVDSPAVPFSWQFGYLQGASYQQSLTMH</sequence>
<dbReference type="CDD" id="cd18912">
    <property type="entry name" value="bHLH_TS_bHLHa9"/>
    <property type="match status" value="1"/>
</dbReference>
<dbReference type="Proteomes" id="UP001591681">
    <property type="component" value="Unassembled WGS sequence"/>
</dbReference>
<feature type="region of interest" description="Disordered" evidence="3">
    <location>
        <begin position="1"/>
        <end position="74"/>
    </location>
</feature>
<evidence type="ECO:0000313" key="6">
    <source>
        <dbReference type="Proteomes" id="UP001591681"/>
    </source>
</evidence>
<evidence type="ECO:0000256" key="1">
    <source>
        <dbReference type="ARBA" id="ARBA00023015"/>
    </source>
</evidence>
<dbReference type="AlphaFoldDB" id="A0ABD1K9B4"/>
<keyword evidence="2" id="KW-0804">Transcription</keyword>
<gene>
    <name evidence="5" type="ORF">ACEWY4_007888</name>
</gene>
<name>A0ABD1K9B4_9TELE</name>
<feature type="compositionally biased region" description="Low complexity" evidence="3">
    <location>
        <begin position="45"/>
        <end position="57"/>
    </location>
</feature>
<feature type="compositionally biased region" description="Basic and acidic residues" evidence="3">
    <location>
        <begin position="23"/>
        <end position="44"/>
    </location>
</feature>
<reference evidence="5 6" key="1">
    <citation type="submission" date="2024-09" db="EMBL/GenBank/DDBJ databases">
        <title>A chromosome-level genome assembly of Gray's grenadier anchovy, Coilia grayii.</title>
        <authorList>
            <person name="Fu Z."/>
        </authorList>
    </citation>
    <scope>NUCLEOTIDE SEQUENCE [LARGE SCALE GENOMIC DNA]</scope>
    <source>
        <strain evidence="5">G4</strain>
        <tissue evidence="5">Muscle</tissue>
    </source>
</reference>
<evidence type="ECO:0000256" key="2">
    <source>
        <dbReference type="ARBA" id="ARBA00023163"/>
    </source>
</evidence>
<dbReference type="PROSITE" id="PS50888">
    <property type="entry name" value="BHLH"/>
    <property type="match status" value="1"/>
</dbReference>
<protein>
    <recommendedName>
        <fullName evidence="4">BHLH domain-containing protein</fullName>
    </recommendedName>
</protein>
<dbReference type="InterPro" id="IPR036638">
    <property type="entry name" value="HLH_DNA-bd_sf"/>
</dbReference>
<feature type="compositionally biased region" description="Basic residues" evidence="3">
    <location>
        <begin position="58"/>
        <end position="72"/>
    </location>
</feature>
<dbReference type="Gene3D" id="4.10.280.10">
    <property type="entry name" value="Helix-loop-helix DNA-binding domain"/>
    <property type="match status" value="1"/>
</dbReference>
<dbReference type="SMART" id="SM00353">
    <property type="entry name" value="HLH"/>
    <property type="match status" value="1"/>
</dbReference>
<evidence type="ECO:0000313" key="5">
    <source>
        <dbReference type="EMBL" id="KAL2095740.1"/>
    </source>
</evidence>
<dbReference type="Pfam" id="PF00010">
    <property type="entry name" value="HLH"/>
    <property type="match status" value="1"/>
</dbReference>
<keyword evidence="1" id="KW-0805">Transcription regulation</keyword>
<evidence type="ECO:0000256" key="3">
    <source>
        <dbReference type="SAM" id="MobiDB-lite"/>
    </source>
</evidence>
<dbReference type="SUPFAM" id="SSF47459">
    <property type="entry name" value="HLH, helix-loop-helix DNA-binding domain"/>
    <property type="match status" value="1"/>
</dbReference>
<dbReference type="EMBL" id="JBHFQA010000007">
    <property type="protein sequence ID" value="KAL2095740.1"/>
    <property type="molecule type" value="Genomic_DNA"/>
</dbReference>
<dbReference type="InterPro" id="IPR050359">
    <property type="entry name" value="bHLH_transcription_factors"/>
</dbReference>
<accession>A0ABD1K9B4</accession>
<keyword evidence="6" id="KW-1185">Reference proteome</keyword>
<evidence type="ECO:0000259" key="4">
    <source>
        <dbReference type="PROSITE" id="PS50888"/>
    </source>
</evidence>
<feature type="domain" description="BHLH" evidence="4">
    <location>
        <begin position="70"/>
        <end position="122"/>
    </location>
</feature>
<comment type="caution">
    <text evidence="5">The sequence shown here is derived from an EMBL/GenBank/DDBJ whole genome shotgun (WGS) entry which is preliminary data.</text>
</comment>
<organism evidence="5 6">
    <name type="scientific">Coilia grayii</name>
    <name type="common">Gray's grenadier anchovy</name>
    <dbReference type="NCBI Taxonomy" id="363190"/>
    <lineage>
        <taxon>Eukaryota</taxon>
        <taxon>Metazoa</taxon>
        <taxon>Chordata</taxon>
        <taxon>Craniata</taxon>
        <taxon>Vertebrata</taxon>
        <taxon>Euteleostomi</taxon>
        <taxon>Actinopterygii</taxon>
        <taxon>Neopterygii</taxon>
        <taxon>Teleostei</taxon>
        <taxon>Clupei</taxon>
        <taxon>Clupeiformes</taxon>
        <taxon>Clupeoidei</taxon>
        <taxon>Engraulidae</taxon>
        <taxon>Coilinae</taxon>
        <taxon>Coilia</taxon>
    </lineage>
</organism>
<dbReference type="InterPro" id="IPR011598">
    <property type="entry name" value="bHLH_dom"/>
</dbReference>